<dbReference type="AlphaFoldDB" id="A0A1B1YPZ5"/>
<feature type="chain" id="PRO_5008532959" description="Alginate export domain-containing protein" evidence="1">
    <location>
        <begin position="28"/>
        <end position="440"/>
    </location>
</feature>
<evidence type="ECO:0000313" key="3">
    <source>
        <dbReference type="EMBL" id="ANX02833.1"/>
    </source>
</evidence>
<evidence type="ECO:0000259" key="2">
    <source>
        <dbReference type="Pfam" id="PF13372"/>
    </source>
</evidence>
<evidence type="ECO:0000256" key="1">
    <source>
        <dbReference type="SAM" id="SignalP"/>
    </source>
</evidence>
<reference evidence="4" key="1">
    <citation type="submission" date="2016-03" db="EMBL/GenBank/DDBJ databases">
        <title>Complete genome sequence of Solimmundus cernigliae, representing a novel lineage of polycyclic aromatic hydrocarbon degraders within the Gammaproteobacteria.</title>
        <authorList>
            <person name="Singleton D.R."/>
            <person name="Dickey A.N."/>
            <person name="Scholl E.H."/>
            <person name="Wright F.A."/>
            <person name="Aitken M.D."/>
        </authorList>
    </citation>
    <scope>NUCLEOTIDE SEQUENCE [LARGE SCALE GENOMIC DNA]</scope>
    <source>
        <strain evidence="4">TR3.2</strain>
    </source>
</reference>
<organism evidence="3 4">
    <name type="scientific">Immundisolibacter cernigliae</name>
    <dbReference type="NCBI Taxonomy" id="1810504"/>
    <lineage>
        <taxon>Bacteria</taxon>
        <taxon>Pseudomonadati</taxon>
        <taxon>Pseudomonadota</taxon>
        <taxon>Gammaproteobacteria</taxon>
        <taxon>Immundisolibacterales</taxon>
        <taxon>Immundisolibacteraceae</taxon>
        <taxon>Immundisolibacter</taxon>
    </lineage>
</organism>
<accession>A0A1B1YPZ5</accession>
<dbReference type="STRING" id="1810504.PG2T_00555"/>
<dbReference type="InterPro" id="IPR025388">
    <property type="entry name" value="Alginate_export_dom"/>
</dbReference>
<sequence length="440" mass="48243">MKAHIATIGASALFAGSLATGTAAAHAIDDALFPLTDSLMQGKVSLDVRYRFEQVDQDRPASILDEASAQTVRTRLGWRTGLFHGFFAYGEAENVSVVGEEDYNNTYNGKTRFPVVADPDGTEVNQAYLGYLGLKGNTFRYGRQAFFFDNHRFVGDVGWRQNQQTFDSFFYENKMLPGVTGSYAYVYNVNRVFGEDTPSAAFANTGDFQMAGHLINLQWKPNPVTTLTGYAYLLDFDDFAAESTATYGLRAMGEIPLPKLKLPTLPGAAGSAILYAAEYARQSDYADNAGSFDLDYGLLEGGVRLFGVSFKAAYELLEGGAMNGTRALQTPLATLHAFNGWTDQFLRTPAAGLKDTYFTVGGPVPGLAMDWLLRYDSYKSDAGSNDYGDEWGVLLSKTFAEKYTIGLKYADYSTDAQAFVAGRPDTSDVSKSWLWVQIKI</sequence>
<dbReference type="Gene3D" id="2.40.160.10">
    <property type="entry name" value="Porin"/>
    <property type="match status" value="1"/>
</dbReference>
<keyword evidence="1" id="KW-0732">Signal</keyword>
<dbReference type="Proteomes" id="UP000092952">
    <property type="component" value="Chromosome"/>
</dbReference>
<evidence type="ECO:0000313" key="4">
    <source>
        <dbReference type="Proteomes" id="UP000092952"/>
    </source>
</evidence>
<protein>
    <recommendedName>
        <fullName evidence="2">Alginate export domain-containing protein</fullName>
    </recommendedName>
</protein>
<proteinExistence type="predicted"/>
<dbReference type="RefSeq" id="WP_068802347.1">
    <property type="nucleotide sequence ID" value="NZ_CP014671.1"/>
</dbReference>
<name>A0A1B1YPZ5_9GAMM</name>
<dbReference type="EMBL" id="CP014671">
    <property type="protein sequence ID" value="ANX02833.1"/>
    <property type="molecule type" value="Genomic_DNA"/>
</dbReference>
<dbReference type="InParanoid" id="A0A1B1YPZ5"/>
<feature type="signal peptide" evidence="1">
    <location>
        <begin position="1"/>
        <end position="27"/>
    </location>
</feature>
<dbReference type="InterPro" id="IPR023614">
    <property type="entry name" value="Porin_dom_sf"/>
</dbReference>
<dbReference type="Pfam" id="PF13372">
    <property type="entry name" value="Alginate_exp"/>
    <property type="match status" value="1"/>
</dbReference>
<feature type="domain" description="Alginate export" evidence="2">
    <location>
        <begin position="77"/>
        <end position="169"/>
    </location>
</feature>
<dbReference type="KEGG" id="gbi:PG2T_00555"/>
<keyword evidence="4" id="KW-1185">Reference proteome</keyword>
<gene>
    <name evidence="3" type="ORF">PG2T_00555</name>
</gene>